<dbReference type="Proteomes" id="UP001152803">
    <property type="component" value="Unassembled WGS sequence"/>
</dbReference>
<feature type="region of interest" description="Disordered" evidence="1">
    <location>
        <begin position="58"/>
        <end position="78"/>
    </location>
</feature>
<keyword evidence="3" id="KW-1185">Reference proteome</keyword>
<evidence type="ECO:0000313" key="3">
    <source>
        <dbReference type="Proteomes" id="UP001152803"/>
    </source>
</evidence>
<evidence type="ECO:0000313" key="2">
    <source>
        <dbReference type="EMBL" id="KAJ8253577.1"/>
    </source>
</evidence>
<gene>
    <name evidence="2" type="ORF">COCON_G00201890</name>
</gene>
<reference evidence="2" key="1">
    <citation type="journal article" date="2023" name="Science">
        <title>Genome structures resolve the early diversification of teleost fishes.</title>
        <authorList>
            <person name="Parey E."/>
            <person name="Louis A."/>
            <person name="Montfort J."/>
            <person name="Bouchez O."/>
            <person name="Roques C."/>
            <person name="Iampietro C."/>
            <person name="Lluch J."/>
            <person name="Castinel A."/>
            <person name="Donnadieu C."/>
            <person name="Desvignes T."/>
            <person name="Floi Bucao C."/>
            <person name="Jouanno E."/>
            <person name="Wen M."/>
            <person name="Mejri S."/>
            <person name="Dirks R."/>
            <person name="Jansen H."/>
            <person name="Henkel C."/>
            <person name="Chen W.J."/>
            <person name="Zahm M."/>
            <person name="Cabau C."/>
            <person name="Klopp C."/>
            <person name="Thompson A.W."/>
            <person name="Robinson-Rechavi M."/>
            <person name="Braasch I."/>
            <person name="Lecointre G."/>
            <person name="Bobe J."/>
            <person name="Postlethwait J.H."/>
            <person name="Berthelot C."/>
            <person name="Roest Crollius H."/>
            <person name="Guiguen Y."/>
        </authorList>
    </citation>
    <scope>NUCLEOTIDE SEQUENCE</scope>
    <source>
        <strain evidence="2">Concon-B</strain>
    </source>
</reference>
<name>A0A9Q1CZG7_CONCO</name>
<sequence length="78" mass="8576">MFDSVCVAIPYSFSSGRELLLQVMSARPASPAPSISLLEIRSETRLVLGAFLRRSAAVPPGQRPGRVGGTYWDHNKFR</sequence>
<protein>
    <submittedName>
        <fullName evidence="2">Uncharacterized protein</fullName>
    </submittedName>
</protein>
<dbReference type="AlphaFoldDB" id="A0A9Q1CZG7"/>
<evidence type="ECO:0000256" key="1">
    <source>
        <dbReference type="SAM" id="MobiDB-lite"/>
    </source>
</evidence>
<organism evidence="2 3">
    <name type="scientific">Conger conger</name>
    <name type="common">Conger eel</name>
    <name type="synonym">Muraena conger</name>
    <dbReference type="NCBI Taxonomy" id="82655"/>
    <lineage>
        <taxon>Eukaryota</taxon>
        <taxon>Metazoa</taxon>
        <taxon>Chordata</taxon>
        <taxon>Craniata</taxon>
        <taxon>Vertebrata</taxon>
        <taxon>Euteleostomi</taxon>
        <taxon>Actinopterygii</taxon>
        <taxon>Neopterygii</taxon>
        <taxon>Teleostei</taxon>
        <taxon>Anguilliformes</taxon>
        <taxon>Congridae</taxon>
        <taxon>Conger</taxon>
    </lineage>
</organism>
<comment type="caution">
    <text evidence="2">The sequence shown here is derived from an EMBL/GenBank/DDBJ whole genome shotgun (WGS) entry which is preliminary data.</text>
</comment>
<proteinExistence type="predicted"/>
<accession>A0A9Q1CZG7</accession>
<dbReference type="EMBL" id="JAFJMO010000016">
    <property type="protein sequence ID" value="KAJ8253577.1"/>
    <property type="molecule type" value="Genomic_DNA"/>
</dbReference>